<evidence type="ECO:0000313" key="1">
    <source>
        <dbReference type="EMBL" id="MBY04945.1"/>
    </source>
</evidence>
<dbReference type="PANTHER" id="PTHR31912:SF34">
    <property type="entry name" value="NOTOCHORD-RELATED PROTEIN"/>
    <property type="match status" value="1"/>
</dbReference>
<organism evidence="1">
    <name type="scientific">Ornithodoros turicata</name>
    <dbReference type="NCBI Taxonomy" id="34597"/>
    <lineage>
        <taxon>Eukaryota</taxon>
        <taxon>Metazoa</taxon>
        <taxon>Ecdysozoa</taxon>
        <taxon>Arthropoda</taxon>
        <taxon>Chelicerata</taxon>
        <taxon>Arachnida</taxon>
        <taxon>Acari</taxon>
        <taxon>Parasitiformes</taxon>
        <taxon>Ixodida</taxon>
        <taxon>Ixodoidea</taxon>
        <taxon>Argasidae</taxon>
        <taxon>Ornithodorinae</taxon>
        <taxon>Ornithodoros</taxon>
    </lineage>
</organism>
<proteinExistence type="predicted"/>
<sequence length="420" mass="48029">MHSLGGFTCSFSSGRVCRFCLAKSSELRRLTSESQCIVRDAQNHSAQLEAVHINPDLCSVYGVREMSPLLKLDSFDVTRQLPPDVMHDMFEGTFVFVIHNTLRGLVQDGVLTVDDITRVDMFPYGANDIKNKPEKMSAAFLADGKSIRGTASQKWCLFRFIPLIFGPLVPEGNEKWELFLTFRELADIILAEKIPPEGTQYLESNIAEFLSMFMEMYPTVRIPPKLHYMIHYPRIIRELGPLRQYWCLRFEAKHQFLKNHATRVHNFRNIPYTLARKHQLLQSYQLSTNFMDRSCTTTNLRPADLSSAHPCTHHLFCSNVNLADSAKFDGLSYKVGDILVMAGGDNPKFAQVQELLVSAGRLYLQLEQMFLEAFCKHTFAYKLRPTGEMMLSLPGEEVSIQKLDLYHGGLVVPKWEIMFQ</sequence>
<accession>A0A2R5L642</accession>
<dbReference type="PANTHER" id="PTHR31912">
    <property type="entry name" value="IP13529P"/>
    <property type="match status" value="1"/>
</dbReference>
<dbReference type="EMBL" id="GGLE01000819">
    <property type="protein sequence ID" value="MBY04945.1"/>
    <property type="molecule type" value="Transcribed_RNA"/>
</dbReference>
<dbReference type="AlphaFoldDB" id="A0A2R5L642"/>
<reference evidence="1" key="1">
    <citation type="submission" date="2018-03" db="EMBL/GenBank/DDBJ databases">
        <title>The relapsing fever spirochete Borrelia turicatae persists in the highly oxidative environment of its soft-bodied tick vector.</title>
        <authorList>
            <person name="Bourret T.J."/>
            <person name="Boyle W.K."/>
            <person name="Valenzuela J.G."/>
            <person name="Oliveira F."/>
            <person name="Lopez J.E."/>
        </authorList>
    </citation>
    <scope>NUCLEOTIDE SEQUENCE</scope>
    <source>
        <strain evidence="1">Kansas strain/isolate</strain>
        <tissue evidence="1">Salivary glands</tissue>
    </source>
</reference>
<protein>
    <submittedName>
        <fullName evidence="1">Uncharacterized protein</fullName>
    </submittedName>
</protein>
<name>A0A2R5L642_9ACAR</name>